<gene>
    <name evidence="7" type="ORF">NVS89_11155</name>
</gene>
<proteinExistence type="inferred from homology"/>
<dbReference type="RefSeq" id="WP_258732824.1">
    <property type="nucleotide sequence ID" value="NZ_JANTHZ010000004.1"/>
</dbReference>
<evidence type="ECO:0000256" key="1">
    <source>
        <dbReference type="ARBA" id="ARBA00001974"/>
    </source>
</evidence>
<dbReference type="AlphaFoldDB" id="A0A9X2PBC6"/>
<evidence type="ECO:0000256" key="6">
    <source>
        <dbReference type="RuleBase" id="RU003862"/>
    </source>
</evidence>
<evidence type="ECO:0000256" key="2">
    <source>
        <dbReference type="ARBA" id="ARBA00004777"/>
    </source>
</evidence>
<keyword evidence="3 6" id="KW-0285">Flavoprotein</keyword>
<dbReference type="InterPro" id="IPR003171">
    <property type="entry name" value="Mehydrof_redctse-like"/>
</dbReference>
<evidence type="ECO:0000256" key="5">
    <source>
        <dbReference type="ARBA" id="ARBA00023002"/>
    </source>
</evidence>
<comment type="caution">
    <text evidence="7">The sequence shown here is derived from an EMBL/GenBank/DDBJ whole genome shotgun (WGS) entry which is preliminary data.</text>
</comment>
<dbReference type="Gene3D" id="3.20.20.220">
    <property type="match status" value="1"/>
</dbReference>
<reference evidence="7" key="1">
    <citation type="submission" date="2022-08" db="EMBL/GenBank/DDBJ databases">
        <authorList>
            <person name="Li F."/>
        </authorList>
    </citation>
    <scope>NUCLEOTIDE SEQUENCE</scope>
    <source>
        <strain evidence="7">MQZ15Z-1</strain>
    </source>
</reference>
<evidence type="ECO:0000313" key="8">
    <source>
        <dbReference type="Proteomes" id="UP001151088"/>
    </source>
</evidence>
<accession>A0A9X2PBC6</accession>
<name>A0A9X2PBC6_9HYPH</name>
<protein>
    <recommendedName>
        <fullName evidence="6">Methylenetetrahydrofolate reductase</fullName>
    </recommendedName>
</protein>
<evidence type="ECO:0000256" key="4">
    <source>
        <dbReference type="ARBA" id="ARBA00022827"/>
    </source>
</evidence>
<sequence length="303" mass="32033">MQFSSAERDRAHADETVGRPDHALALAALAQRFSIEVSPKEALRSAAELDVPAGTRTFVTRLPKGSFEETLAAAIALKRAGLDPVPHVTARTIPDAPTLEAWLARFVREAGVREILLIAGSNEQPAGAFAETADVLRTGIVEASGLQAVNFAGHPEGHPSADAGELQRALDLKNEFAARTGLPCALVTQFFFDAAPVIAWEKRLRQQGNSLPVDPGLHGVTGVPSLLKHALACGIGASIKALSSHSGGMLQFAQIRTPDALARAIAEARASDPNSLFRGFHLFPLGGLARTVSWIKQLRGEAG</sequence>
<dbReference type="GO" id="GO:0006555">
    <property type="term" value="P:methionine metabolic process"/>
    <property type="evidence" value="ECO:0007669"/>
    <property type="project" value="InterPro"/>
</dbReference>
<evidence type="ECO:0000256" key="3">
    <source>
        <dbReference type="ARBA" id="ARBA00022630"/>
    </source>
</evidence>
<evidence type="ECO:0000313" key="7">
    <source>
        <dbReference type="EMBL" id="MCS0495657.1"/>
    </source>
</evidence>
<keyword evidence="4 6" id="KW-0274">FAD</keyword>
<keyword evidence="8" id="KW-1185">Reference proteome</keyword>
<keyword evidence="5 6" id="KW-0560">Oxidoreductase</keyword>
<dbReference type="SUPFAM" id="SSF51730">
    <property type="entry name" value="FAD-linked oxidoreductase"/>
    <property type="match status" value="1"/>
</dbReference>
<organism evidence="7 8">
    <name type="scientific">Ancylobacter mangrovi</name>
    <dbReference type="NCBI Taxonomy" id="2972472"/>
    <lineage>
        <taxon>Bacteria</taxon>
        <taxon>Pseudomonadati</taxon>
        <taxon>Pseudomonadota</taxon>
        <taxon>Alphaproteobacteria</taxon>
        <taxon>Hyphomicrobiales</taxon>
        <taxon>Xanthobacteraceae</taxon>
        <taxon>Ancylobacter</taxon>
    </lineage>
</organism>
<comment type="cofactor">
    <cofactor evidence="1 6">
        <name>FAD</name>
        <dbReference type="ChEBI" id="CHEBI:57692"/>
    </cofactor>
</comment>
<dbReference type="EMBL" id="JANTHZ010000004">
    <property type="protein sequence ID" value="MCS0495657.1"/>
    <property type="molecule type" value="Genomic_DNA"/>
</dbReference>
<dbReference type="InterPro" id="IPR029041">
    <property type="entry name" value="FAD-linked_oxidoreductase-like"/>
</dbReference>
<comment type="pathway">
    <text evidence="2 6">One-carbon metabolism; tetrahydrofolate interconversion.</text>
</comment>
<dbReference type="Pfam" id="PF02219">
    <property type="entry name" value="MTHFR"/>
    <property type="match status" value="1"/>
</dbReference>
<dbReference type="GO" id="GO:0004489">
    <property type="term" value="F:methylenetetrahydrofolate reductase [NAD(P)H] activity"/>
    <property type="evidence" value="ECO:0007669"/>
    <property type="project" value="InterPro"/>
</dbReference>
<comment type="similarity">
    <text evidence="6">Belongs to the methylenetetrahydrofolate reductase family.</text>
</comment>
<dbReference type="Proteomes" id="UP001151088">
    <property type="component" value="Unassembled WGS sequence"/>
</dbReference>